<dbReference type="NCBIfam" id="NF004230">
    <property type="entry name" value="PRK05678.1"/>
    <property type="match status" value="1"/>
</dbReference>
<dbReference type="Proteomes" id="UP000176915">
    <property type="component" value="Unassembled WGS sequence"/>
</dbReference>
<dbReference type="InterPro" id="IPR005811">
    <property type="entry name" value="SUCC_ACL_C"/>
</dbReference>
<gene>
    <name evidence="5" type="primary">sucD</name>
    <name evidence="10" type="ORF">A3H09_04070</name>
</gene>
<dbReference type="SMART" id="SM00881">
    <property type="entry name" value="CoA_binding"/>
    <property type="match status" value="1"/>
</dbReference>
<dbReference type="SUPFAM" id="SSF52210">
    <property type="entry name" value="Succinyl-CoA synthetase domains"/>
    <property type="match status" value="1"/>
</dbReference>
<comment type="pathway">
    <text evidence="1 5 8">Carbohydrate metabolism; tricarboxylic acid cycle; succinate from succinyl-CoA (ligase route): step 1/1.</text>
</comment>
<keyword evidence="4 5" id="KW-0547">Nucleotide-binding</keyword>
<evidence type="ECO:0000256" key="5">
    <source>
        <dbReference type="HAMAP-Rule" id="MF_01988"/>
    </source>
</evidence>
<evidence type="ECO:0000256" key="8">
    <source>
        <dbReference type="RuleBase" id="RU000699"/>
    </source>
</evidence>
<comment type="function">
    <text evidence="5 8">Succinyl-CoA synthetase functions in the citric acid cycle (TCA), coupling the hydrolysis of succinyl-CoA to the synthesis of either ATP or GTP and thus represents the only step of substrate-level phosphorylation in the TCA. The alpha subunit of the enzyme binds the substrates coenzyme A and phosphate, while succinate binding and nucleotide specificity is provided by the beta subunit.</text>
</comment>
<dbReference type="GO" id="GO:0006099">
    <property type="term" value="P:tricarboxylic acid cycle"/>
    <property type="evidence" value="ECO:0007669"/>
    <property type="project" value="UniProtKB-UniRule"/>
</dbReference>
<evidence type="ECO:0000256" key="2">
    <source>
        <dbReference type="ARBA" id="ARBA00022532"/>
    </source>
</evidence>
<evidence type="ECO:0000313" key="11">
    <source>
        <dbReference type="Proteomes" id="UP000176915"/>
    </source>
</evidence>
<dbReference type="Pfam" id="PF00549">
    <property type="entry name" value="Ligase_CoA"/>
    <property type="match status" value="1"/>
</dbReference>
<evidence type="ECO:0000256" key="7">
    <source>
        <dbReference type="RuleBase" id="RU000677"/>
    </source>
</evidence>
<evidence type="ECO:0000313" key="10">
    <source>
        <dbReference type="EMBL" id="OGF32022.1"/>
    </source>
</evidence>
<dbReference type="EC" id="6.2.1.5" evidence="5"/>
<evidence type="ECO:0000256" key="1">
    <source>
        <dbReference type="ARBA" id="ARBA00005064"/>
    </source>
</evidence>
<keyword evidence="3 5" id="KW-0436">Ligase</keyword>
<dbReference type="GO" id="GO:0004775">
    <property type="term" value="F:succinate-CoA ligase (ADP-forming) activity"/>
    <property type="evidence" value="ECO:0007669"/>
    <property type="project" value="UniProtKB-UniRule"/>
</dbReference>
<sequence length="292" mass="30447">MSILVNKNSKVIVQGITGREGSFHTEQMIEYGTKVVGGVTPGKGGQEHLGVKVFNNVAEAVKETKANASTIFVPARFCKAAIFEAIEAGIKTIVTITEGIPTQDMITVCQKLKEAGATMIGPNCPGITSVDEAKLGIMPGNIFKKGQIGLISRSGTLTYEVVAALTKAHLGQSTCIGIGGDPILGSTFTDLLPLFEADRETKVVIMIGEIGGSDEELAADYIATNMTKPVIAFISGRTAPRGKRMGHAGAIISGGTGTAESKIKALIQAKVPIAETTAEIPNLVVAKLALQK</sequence>
<feature type="active site" description="Tele-phosphohistidine intermediate" evidence="5 6">
    <location>
        <position position="247"/>
    </location>
</feature>
<dbReference type="Gene3D" id="3.40.50.261">
    <property type="entry name" value="Succinyl-CoA synthetase domains"/>
    <property type="match status" value="1"/>
</dbReference>
<dbReference type="GO" id="GO:0004776">
    <property type="term" value="F:succinate-CoA ligase (GDP-forming) activity"/>
    <property type="evidence" value="ECO:0007669"/>
    <property type="project" value="TreeGrafter"/>
</dbReference>
<reference evidence="10 11" key="1">
    <citation type="journal article" date="2016" name="Nat. Commun.">
        <title>Thousands of microbial genomes shed light on interconnected biogeochemical processes in an aquifer system.</title>
        <authorList>
            <person name="Anantharaman K."/>
            <person name="Brown C.T."/>
            <person name="Hug L.A."/>
            <person name="Sharon I."/>
            <person name="Castelle C.J."/>
            <person name="Probst A.J."/>
            <person name="Thomas B.C."/>
            <person name="Singh A."/>
            <person name="Wilkins M.J."/>
            <person name="Karaoz U."/>
            <person name="Brodie E.L."/>
            <person name="Williams K.H."/>
            <person name="Hubbard S.S."/>
            <person name="Banfield J.F."/>
        </authorList>
    </citation>
    <scope>NUCLEOTIDE SEQUENCE [LARGE SCALE GENOMIC DNA]</scope>
</reference>
<dbReference type="InterPro" id="IPR003781">
    <property type="entry name" value="CoA-bd"/>
</dbReference>
<evidence type="ECO:0000256" key="6">
    <source>
        <dbReference type="PIRSR" id="PIRSR001553-1"/>
    </source>
</evidence>
<dbReference type="InterPro" id="IPR016102">
    <property type="entry name" value="Succinyl-CoA_synth-like"/>
</dbReference>
<feature type="binding site" evidence="5">
    <location>
        <position position="43"/>
    </location>
    <ligand>
        <name>CoA</name>
        <dbReference type="ChEBI" id="CHEBI:57287"/>
    </ligand>
</feature>
<dbReference type="EMBL" id="MFFY01000012">
    <property type="protein sequence ID" value="OGF32022.1"/>
    <property type="molecule type" value="Genomic_DNA"/>
</dbReference>
<dbReference type="InterPro" id="IPR005810">
    <property type="entry name" value="CoA_lig_alpha"/>
</dbReference>
<dbReference type="InterPro" id="IPR033847">
    <property type="entry name" value="Citrt_syn/SCS-alpha_CS"/>
</dbReference>
<dbReference type="PROSITE" id="PS00399">
    <property type="entry name" value="SUCCINYL_COA_LIG_2"/>
    <property type="match status" value="1"/>
</dbReference>
<comment type="catalytic activity">
    <reaction evidence="5">
        <text>GTP + succinate + CoA = succinyl-CoA + GDP + phosphate</text>
        <dbReference type="Rhea" id="RHEA:22120"/>
        <dbReference type="ChEBI" id="CHEBI:30031"/>
        <dbReference type="ChEBI" id="CHEBI:37565"/>
        <dbReference type="ChEBI" id="CHEBI:43474"/>
        <dbReference type="ChEBI" id="CHEBI:57287"/>
        <dbReference type="ChEBI" id="CHEBI:57292"/>
        <dbReference type="ChEBI" id="CHEBI:58189"/>
    </reaction>
</comment>
<comment type="subunit">
    <text evidence="5 8">Heterotetramer of two alpha and two beta subunits.</text>
</comment>
<name>A0A1F5SZF2_9BACT</name>
<dbReference type="FunFam" id="3.40.50.720:FF:000002">
    <property type="entry name" value="Succinate--CoA ligase [ADP-forming] subunit alpha"/>
    <property type="match status" value="1"/>
</dbReference>
<proteinExistence type="inferred from homology"/>
<organism evidence="10 11">
    <name type="scientific">Candidatus Falkowbacteria bacterium RIFCSPLOWO2_12_FULL_45_13</name>
    <dbReference type="NCBI Taxonomy" id="1797991"/>
    <lineage>
        <taxon>Bacteria</taxon>
        <taxon>Candidatus Falkowiibacteriota</taxon>
    </lineage>
</organism>
<dbReference type="PANTHER" id="PTHR11117:SF2">
    <property type="entry name" value="SUCCINATE--COA LIGASE [ADP_GDP-FORMING] SUBUNIT ALPHA, MITOCHONDRIAL"/>
    <property type="match status" value="1"/>
</dbReference>
<comment type="catalytic activity">
    <reaction evidence="5 8">
        <text>succinate + ATP + CoA = succinyl-CoA + ADP + phosphate</text>
        <dbReference type="Rhea" id="RHEA:17661"/>
        <dbReference type="ChEBI" id="CHEBI:30031"/>
        <dbReference type="ChEBI" id="CHEBI:30616"/>
        <dbReference type="ChEBI" id="CHEBI:43474"/>
        <dbReference type="ChEBI" id="CHEBI:57287"/>
        <dbReference type="ChEBI" id="CHEBI:57292"/>
        <dbReference type="ChEBI" id="CHEBI:456216"/>
        <dbReference type="EC" id="6.2.1.5"/>
    </reaction>
</comment>
<dbReference type="GO" id="GO:0000166">
    <property type="term" value="F:nucleotide binding"/>
    <property type="evidence" value="ECO:0007669"/>
    <property type="project" value="UniProtKB-KW"/>
</dbReference>
<protein>
    <recommendedName>
        <fullName evidence="5">Succinate--CoA ligase [ADP-forming] subunit alpha</fullName>
        <ecNumber evidence="5">6.2.1.5</ecNumber>
    </recommendedName>
    <alternativeName>
        <fullName evidence="5">Succinyl-CoA synthetase subunit alpha</fullName>
        <shortName evidence="5">SCS-alpha</shortName>
    </alternativeName>
</protein>
<dbReference type="Gene3D" id="3.40.50.720">
    <property type="entry name" value="NAD(P)-binding Rossmann-like Domain"/>
    <property type="match status" value="1"/>
</dbReference>
<dbReference type="PANTHER" id="PTHR11117">
    <property type="entry name" value="SUCCINYL-COA LIGASE SUBUNIT ALPHA"/>
    <property type="match status" value="1"/>
</dbReference>
<comment type="similarity">
    <text evidence="5 7">Belongs to the succinate/malate CoA ligase alpha subunit family.</text>
</comment>
<dbReference type="PROSITE" id="PS01216">
    <property type="entry name" value="SUCCINYL_COA_LIG_1"/>
    <property type="match status" value="1"/>
</dbReference>
<dbReference type="InterPro" id="IPR017440">
    <property type="entry name" value="Cit_synth/succinyl-CoA_lig_AS"/>
</dbReference>
<feature type="binding site" evidence="5">
    <location>
        <position position="159"/>
    </location>
    <ligand>
        <name>substrate</name>
        <note>ligand shared with subunit beta</note>
    </ligand>
</feature>
<dbReference type="PIRSF" id="PIRSF001553">
    <property type="entry name" value="SucCS_alpha"/>
    <property type="match status" value="1"/>
</dbReference>
<comment type="caution">
    <text evidence="10">The sequence shown here is derived from an EMBL/GenBank/DDBJ whole genome shotgun (WGS) entry which is preliminary data.</text>
</comment>
<dbReference type="HAMAP" id="MF_01988">
    <property type="entry name" value="Succ_CoA_alpha"/>
    <property type="match status" value="1"/>
</dbReference>
<evidence type="ECO:0000256" key="3">
    <source>
        <dbReference type="ARBA" id="ARBA00022598"/>
    </source>
</evidence>
<feature type="binding site" evidence="5">
    <location>
        <begin position="96"/>
        <end position="98"/>
    </location>
    <ligand>
        <name>CoA</name>
        <dbReference type="ChEBI" id="CHEBI:57287"/>
    </ligand>
</feature>
<keyword evidence="2 5" id="KW-0816">Tricarboxylic acid cycle</keyword>
<dbReference type="UniPathway" id="UPA00223">
    <property type="reaction ID" value="UER00999"/>
</dbReference>
<dbReference type="InterPro" id="IPR036291">
    <property type="entry name" value="NAD(P)-bd_dom_sf"/>
</dbReference>
<dbReference type="AlphaFoldDB" id="A0A1F5SZF2"/>
<dbReference type="Pfam" id="PF02629">
    <property type="entry name" value="CoA_binding"/>
    <property type="match status" value="1"/>
</dbReference>
<dbReference type="GO" id="GO:0009361">
    <property type="term" value="C:succinate-CoA ligase complex (ADP-forming)"/>
    <property type="evidence" value="ECO:0007669"/>
    <property type="project" value="TreeGrafter"/>
</dbReference>
<feature type="domain" description="CoA-binding" evidence="9">
    <location>
        <begin position="4"/>
        <end position="100"/>
    </location>
</feature>
<accession>A0A1F5SZF2</accession>
<dbReference type="PRINTS" id="PR01798">
    <property type="entry name" value="SCOASYNTHASE"/>
</dbReference>
<evidence type="ECO:0000259" key="9">
    <source>
        <dbReference type="SMART" id="SM00881"/>
    </source>
</evidence>
<feature type="binding site" evidence="5">
    <location>
        <begin position="17"/>
        <end position="20"/>
    </location>
    <ligand>
        <name>CoA</name>
        <dbReference type="ChEBI" id="CHEBI:57287"/>
    </ligand>
</feature>
<evidence type="ECO:0000256" key="4">
    <source>
        <dbReference type="ARBA" id="ARBA00022741"/>
    </source>
</evidence>
<dbReference type="NCBIfam" id="TIGR01019">
    <property type="entry name" value="sucCoAalpha"/>
    <property type="match status" value="1"/>
</dbReference>
<dbReference type="SUPFAM" id="SSF51735">
    <property type="entry name" value="NAD(P)-binding Rossmann-fold domains"/>
    <property type="match status" value="1"/>
</dbReference>
<dbReference type="FunFam" id="3.40.50.261:FF:000006">
    <property type="entry name" value="Succinate--CoA ligase [ADP-forming] subunit alpha"/>
    <property type="match status" value="1"/>
</dbReference>